<keyword evidence="5" id="KW-0396">Initiation factor</keyword>
<comment type="similarity">
    <text evidence="1">Belongs to the SUI1 family.</text>
</comment>
<dbReference type="EMBL" id="JBHSAV010000053">
    <property type="protein sequence ID" value="MFC3976984.1"/>
    <property type="molecule type" value="Genomic_DNA"/>
</dbReference>
<dbReference type="RefSeq" id="WP_241291314.1">
    <property type="nucleotide sequence ID" value="NZ_JAKZGR010000002.1"/>
</dbReference>
<dbReference type="PROSITE" id="PS50296">
    <property type="entry name" value="SUI1"/>
    <property type="match status" value="1"/>
</dbReference>
<dbReference type="InterPro" id="IPR005872">
    <property type="entry name" value="SUI1_arc_bac"/>
</dbReference>
<name>A0ABV8EN40_9BACT</name>
<dbReference type="PANTHER" id="PTHR12789:SF0">
    <property type="entry name" value="DENSITY-REGULATED PROTEIN"/>
    <property type="match status" value="1"/>
</dbReference>
<dbReference type="InterPro" id="IPR036877">
    <property type="entry name" value="SUI1_dom_sf"/>
</dbReference>
<evidence type="ECO:0000256" key="2">
    <source>
        <dbReference type="ARBA" id="ARBA00022845"/>
    </source>
</evidence>
<protein>
    <submittedName>
        <fullName evidence="5">Translation initiation factor</fullName>
    </submittedName>
</protein>
<proteinExistence type="inferred from homology"/>
<organism evidence="5 6">
    <name type="scientific">Belliella kenyensis</name>
    <dbReference type="NCBI Taxonomy" id="1472724"/>
    <lineage>
        <taxon>Bacteria</taxon>
        <taxon>Pseudomonadati</taxon>
        <taxon>Bacteroidota</taxon>
        <taxon>Cytophagia</taxon>
        <taxon>Cytophagales</taxon>
        <taxon>Cyclobacteriaceae</taxon>
        <taxon>Belliella</taxon>
    </lineage>
</organism>
<evidence type="ECO:0000256" key="3">
    <source>
        <dbReference type="ARBA" id="ARBA00022917"/>
    </source>
</evidence>
<dbReference type="InterPro" id="IPR050318">
    <property type="entry name" value="DENR/SUI1_TIF"/>
</dbReference>
<dbReference type="PIRSF" id="PIRSF037511">
    <property type="entry name" value="Transl_init_SUI1_pro"/>
    <property type="match status" value="1"/>
</dbReference>
<dbReference type="CDD" id="cd11567">
    <property type="entry name" value="YciH_like"/>
    <property type="match status" value="1"/>
</dbReference>
<dbReference type="Gene3D" id="3.30.780.10">
    <property type="entry name" value="SUI1-like domain"/>
    <property type="match status" value="1"/>
</dbReference>
<keyword evidence="3" id="KW-0648">Protein biosynthesis</keyword>
<dbReference type="GO" id="GO:0003743">
    <property type="term" value="F:translation initiation factor activity"/>
    <property type="evidence" value="ECO:0007669"/>
    <property type="project" value="UniProtKB-KW"/>
</dbReference>
<evidence type="ECO:0000313" key="5">
    <source>
        <dbReference type="EMBL" id="MFC3976984.1"/>
    </source>
</evidence>
<dbReference type="Pfam" id="PF01253">
    <property type="entry name" value="SUI1"/>
    <property type="match status" value="1"/>
</dbReference>
<evidence type="ECO:0000259" key="4">
    <source>
        <dbReference type="PROSITE" id="PS50296"/>
    </source>
</evidence>
<evidence type="ECO:0000256" key="1">
    <source>
        <dbReference type="ARBA" id="ARBA00005422"/>
    </source>
</evidence>
<sequence>MTKKRNNDWKKRDGVVYSTSDDFEFDLGIDHNLATLPPAQQNLKVMLDKKARGGKQVTLVDGFQGTEEDLKELGKLLKNKCGVGGSAKDGEILIQGDHRDKVLTILIEAGYKAKKSGG</sequence>
<dbReference type="Proteomes" id="UP001595766">
    <property type="component" value="Unassembled WGS sequence"/>
</dbReference>
<comment type="caution">
    <text evidence="5">The sequence shown here is derived from an EMBL/GenBank/DDBJ whole genome shotgun (WGS) entry which is preliminary data.</text>
</comment>
<dbReference type="InterPro" id="IPR001950">
    <property type="entry name" value="SUI1"/>
</dbReference>
<reference evidence="6" key="1">
    <citation type="journal article" date="2019" name="Int. J. Syst. Evol. Microbiol.">
        <title>The Global Catalogue of Microorganisms (GCM) 10K type strain sequencing project: providing services to taxonomists for standard genome sequencing and annotation.</title>
        <authorList>
            <consortium name="The Broad Institute Genomics Platform"/>
            <consortium name="The Broad Institute Genome Sequencing Center for Infectious Disease"/>
            <person name="Wu L."/>
            <person name="Ma J."/>
        </authorList>
    </citation>
    <scope>NUCLEOTIDE SEQUENCE [LARGE SCALE GENOMIC DNA]</scope>
    <source>
        <strain evidence="6">CECT 8551</strain>
    </source>
</reference>
<keyword evidence="2" id="KW-0810">Translation regulation</keyword>
<dbReference type="SUPFAM" id="SSF55159">
    <property type="entry name" value="eIF1-like"/>
    <property type="match status" value="1"/>
</dbReference>
<feature type="domain" description="SUI1" evidence="4">
    <location>
        <begin position="44"/>
        <end position="110"/>
    </location>
</feature>
<keyword evidence="6" id="KW-1185">Reference proteome</keyword>
<evidence type="ECO:0000313" key="6">
    <source>
        <dbReference type="Proteomes" id="UP001595766"/>
    </source>
</evidence>
<accession>A0ABV8EN40</accession>
<dbReference type="PANTHER" id="PTHR12789">
    <property type="entry name" value="DENSITY-REGULATED PROTEIN HOMOLOG"/>
    <property type="match status" value="1"/>
</dbReference>
<gene>
    <name evidence="5" type="ORF">ACFOUP_11410</name>
</gene>